<dbReference type="GO" id="GO:0008270">
    <property type="term" value="F:zinc ion binding"/>
    <property type="evidence" value="ECO:0007669"/>
    <property type="project" value="UniProtKB-KW"/>
</dbReference>
<evidence type="ECO:0000313" key="3">
    <source>
        <dbReference type="EMBL" id="KAE8164516.1"/>
    </source>
</evidence>
<evidence type="ECO:0000313" key="4">
    <source>
        <dbReference type="Proteomes" id="UP000326950"/>
    </source>
</evidence>
<dbReference type="OrthoDB" id="2687452at2759"/>
<keyword evidence="1" id="KW-0863">Zinc-finger</keyword>
<dbReference type="Gene3D" id="3.30.160.60">
    <property type="entry name" value="Classic Zinc Finger"/>
    <property type="match status" value="2"/>
</dbReference>
<keyword evidence="1" id="KW-0862">Zinc</keyword>
<dbReference type="EMBL" id="ML738607">
    <property type="protein sequence ID" value="KAE8164516.1"/>
    <property type="molecule type" value="Genomic_DNA"/>
</dbReference>
<evidence type="ECO:0000256" key="1">
    <source>
        <dbReference type="PROSITE-ProRule" id="PRU00042"/>
    </source>
</evidence>
<dbReference type="PROSITE" id="PS50157">
    <property type="entry name" value="ZINC_FINGER_C2H2_2"/>
    <property type="match status" value="1"/>
</dbReference>
<proteinExistence type="predicted"/>
<evidence type="ECO:0000259" key="2">
    <source>
        <dbReference type="PROSITE" id="PS50157"/>
    </source>
</evidence>
<dbReference type="SUPFAM" id="SSF57667">
    <property type="entry name" value="beta-beta-alpha zinc fingers"/>
    <property type="match status" value="1"/>
</dbReference>
<dbReference type="PROSITE" id="PS00028">
    <property type="entry name" value="ZINC_FINGER_C2H2_1"/>
    <property type="match status" value="1"/>
</dbReference>
<dbReference type="AlphaFoldDB" id="A0A5N6V0R5"/>
<gene>
    <name evidence="3" type="ORF">BDV40DRAFT_260286</name>
</gene>
<organism evidence="3 4">
    <name type="scientific">Aspergillus tamarii</name>
    <dbReference type="NCBI Taxonomy" id="41984"/>
    <lineage>
        <taxon>Eukaryota</taxon>
        <taxon>Fungi</taxon>
        <taxon>Dikarya</taxon>
        <taxon>Ascomycota</taxon>
        <taxon>Pezizomycotina</taxon>
        <taxon>Eurotiomycetes</taxon>
        <taxon>Eurotiomycetidae</taxon>
        <taxon>Eurotiales</taxon>
        <taxon>Aspergillaceae</taxon>
        <taxon>Aspergillus</taxon>
        <taxon>Aspergillus subgen. Circumdati</taxon>
    </lineage>
</organism>
<dbReference type="InterPro" id="IPR013087">
    <property type="entry name" value="Znf_C2H2_type"/>
</dbReference>
<keyword evidence="1" id="KW-0479">Metal-binding</keyword>
<dbReference type="SMART" id="SM00355">
    <property type="entry name" value="ZnF_C2H2"/>
    <property type="match status" value="2"/>
</dbReference>
<feature type="domain" description="C2H2-type" evidence="2">
    <location>
        <begin position="214"/>
        <end position="239"/>
    </location>
</feature>
<name>A0A5N6V0R5_ASPTM</name>
<dbReference type="Proteomes" id="UP000326950">
    <property type="component" value="Unassembled WGS sequence"/>
</dbReference>
<protein>
    <recommendedName>
        <fullName evidence="2">C2H2-type domain-containing protein</fullName>
    </recommendedName>
</protein>
<keyword evidence="4" id="KW-1185">Reference proteome</keyword>
<reference evidence="3 4" key="1">
    <citation type="submission" date="2019-04" db="EMBL/GenBank/DDBJ databases">
        <title>Friends and foes A comparative genomics study of 23 Aspergillus species from section Flavi.</title>
        <authorList>
            <consortium name="DOE Joint Genome Institute"/>
            <person name="Kjaerbolling I."/>
            <person name="Vesth T."/>
            <person name="Frisvad J.C."/>
            <person name="Nybo J.L."/>
            <person name="Theobald S."/>
            <person name="Kildgaard S."/>
            <person name="Isbrandt T."/>
            <person name="Kuo A."/>
            <person name="Sato A."/>
            <person name="Lyhne E.K."/>
            <person name="Kogle M.E."/>
            <person name="Wiebenga A."/>
            <person name="Kun R.S."/>
            <person name="Lubbers R.J."/>
            <person name="Makela M.R."/>
            <person name="Barry K."/>
            <person name="Chovatia M."/>
            <person name="Clum A."/>
            <person name="Daum C."/>
            <person name="Haridas S."/>
            <person name="He G."/>
            <person name="LaButti K."/>
            <person name="Lipzen A."/>
            <person name="Mondo S."/>
            <person name="Riley R."/>
            <person name="Salamov A."/>
            <person name="Simmons B.A."/>
            <person name="Magnuson J.K."/>
            <person name="Henrissat B."/>
            <person name="Mortensen U.H."/>
            <person name="Larsen T.O."/>
            <person name="Devries R.P."/>
            <person name="Grigoriev I.V."/>
            <person name="Machida M."/>
            <person name="Baker S.E."/>
            <person name="Andersen M.R."/>
        </authorList>
    </citation>
    <scope>NUCLEOTIDE SEQUENCE [LARGE SCALE GENOMIC DNA]</scope>
    <source>
        <strain evidence="3 4">CBS 117626</strain>
    </source>
</reference>
<sequence length="245" mass="27553">MAEAPNTSTALPLHVKCSPVPSHSIAQFPGWGNVGPLTENSNMNPLSLNPECMPLNPFNSYPQSPFGISLDERFTDPGSISQGEPEGVNMHLPTSSQLNEVVLNPRSHTAIRDHYFINIDLSHRRGNAVFQDNAALNQHEHLPRNPIVAPTIPPVQFQSRTGQHSVCINANQSENDARPILRCRWEGCTSRRQFNREADLVRHIRTLHIAPRSYRCVIENCSKTYNRGDNLKEHILRVHQISHDT</sequence>
<accession>A0A5N6V0R5</accession>
<dbReference type="InterPro" id="IPR036236">
    <property type="entry name" value="Znf_C2H2_sf"/>
</dbReference>